<dbReference type="GO" id="GO:0004827">
    <property type="term" value="F:proline-tRNA ligase activity"/>
    <property type="evidence" value="ECO:0007669"/>
    <property type="project" value="UniProtKB-EC"/>
</dbReference>
<keyword evidence="5" id="KW-0648">Protein biosynthesis</keyword>
<proteinExistence type="predicted"/>
<comment type="caution">
    <text evidence="10">The sequence shown here is derived from an EMBL/GenBank/DDBJ whole genome shotgun (WGS) entry which is preliminary data.</text>
</comment>
<dbReference type="PANTHER" id="PTHR42753:SF2">
    <property type="entry name" value="PROLINE--TRNA LIGASE"/>
    <property type="match status" value="1"/>
</dbReference>
<name>A0A811K6G9_9BILA</name>
<evidence type="ECO:0000256" key="8">
    <source>
        <dbReference type="ARBA" id="ARBA00047671"/>
    </source>
</evidence>
<dbReference type="InterPro" id="IPR002316">
    <property type="entry name" value="Pro-tRNA-ligase_IIa"/>
</dbReference>
<gene>
    <name evidence="10" type="ORF">BOKJ2_LOCUS3637</name>
</gene>
<dbReference type="InterPro" id="IPR050062">
    <property type="entry name" value="Pro-tRNA_synthetase"/>
</dbReference>
<keyword evidence="4" id="KW-0067">ATP-binding</keyword>
<dbReference type="GO" id="GO:0005524">
    <property type="term" value="F:ATP binding"/>
    <property type="evidence" value="ECO:0007669"/>
    <property type="project" value="UniProtKB-KW"/>
</dbReference>
<dbReference type="Pfam" id="PF00587">
    <property type="entry name" value="tRNA-synt_2b"/>
    <property type="match status" value="1"/>
</dbReference>
<evidence type="ECO:0000259" key="9">
    <source>
        <dbReference type="PROSITE" id="PS50862"/>
    </source>
</evidence>
<evidence type="ECO:0000256" key="1">
    <source>
        <dbReference type="ARBA" id="ARBA00012831"/>
    </source>
</evidence>
<sequence length="429" mass="48532">MVLNYASRLFWKRSLIDKKIKNSHALMLANGFFYQTCKGQFAFLPLGQRVLDKLSLLIEAELNNIGGQKCSLPSMAPASLWKRTGRWQEYGSIMFKLKDRERTEFCLQPTAEEMMTDIVANYGTITPGALPLLLYQTTEKYRNEERPEFGSIRCSQFLMNDLYSFDVDKATASETYGVISAVYKRILFNRLGLNETRMVEADNGDMGGDVSHEYHLPNVAAQDHIGVCNTCGSSRLWGPDVTCEPCNTVMQKMPTIEIGHTFMLGTRYTEAFGAKDEGGVPYFMNCFGLGVTRLLGASIDLLSSATIMRLPEALSVFKVAIILPKPISTSSASLDFAYSIMNDLDDFEHLKDDILIEDRTQKSVGQRLTHLNQLGIPHIFVVQAKKSYKPHDTIRIEYFRTEPRSFELIDCGILNHSQMFDVLRNIDRK</sequence>
<dbReference type="EMBL" id="CAJFCW020000002">
    <property type="protein sequence ID" value="CAG9093196.1"/>
    <property type="molecule type" value="Genomic_DNA"/>
</dbReference>
<protein>
    <recommendedName>
        <fullName evidence="1">proline--tRNA ligase</fullName>
        <ecNumber evidence="1">6.1.1.15</ecNumber>
    </recommendedName>
    <alternativeName>
        <fullName evidence="7">Prolyl-tRNA synthetase</fullName>
    </alternativeName>
</protein>
<dbReference type="OrthoDB" id="10267474at2759"/>
<dbReference type="EMBL" id="CAJFDH010000002">
    <property type="protein sequence ID" value="CAD5211324.1"/>
    <property type="molecule type" value="Genomic_DNA"/>
</dbReference>
<dbReference type="GO" id="GO:0005739">
    <property type="term" value="C:mitochondrion"/>
    <property type="evidence" value="ECO:0007669"/>
    <property type="project" value="TreeGrafter"/>
</dbReference>
<keyword evidence="2" id="KW-0436">Ligase</keyword>
<dbReference type="AlphaFoldDB" id="A0A811K6G9"/>
<dbReference type="SUPFAM" id="SSF55681">
    <property type="entry name" value="Class II aaRS and biotin synthetases"/>
    <property type="match status" value="1"/>
</dbReference>
<dbReference type="PRINTS" id="PR01046">
    <property type="entry name" value="TRNASYNTHPRO"/>
</dbReference>
<keyword evidence="6" id="KW-0030">Aminoacyl-tRNA synthetase</keyword>
<evidence type="ECO:0000256" key="6">
    <source>
        <dbReference type="ARBA" id="ARBA00023146"/>
    </source>
</evidence>
<dbReference type="PANTHER" id="PTHR42753">
    <property type="entry name" value="MITOCHONDRIAL RIBOSOME PROTEIN L39/PROLYL-TRNA LIGASE FAMILY MEMBER"/>
    <property type="match status" value="1"/>
</dbReference>
<dbReference type="InterPro" id="IPR002314">
    <property type="entry name" value="aa-tRNA-synt_IIb"/>
</dbReference>
<feature type="domain" description="Aminoacyl-transfer RNA synthetases class-II family profile" evidence="9">
    <location>
        <begin position="66"/>
        <end position="311"/>
    </location>
</feature>
<evidence type="ECO:0000256" key="2">
    <source>
        <dbReference type="ARBA" id="ARBA00022598"/>
    </source>
</evidence>
<keyword evidence="3" id="KW-0547">Nucleotide-binding</keyword>
<dbReference type="InterPro" id="IPR006195">
    <property type="entry name" value="aa-tRNA-synth_II"/>
</dbReference>
<dbReference type="Proteomes" id="UP000783686">
    <property type="component" value="Unassembled WGS sequence"/>
</dbReference>
<dbReference type="Gene3D" id="3.40.50.800">
    <property type="entry name" value="Anticodon-binding domain"/>
    <property type="match status" value="1"/>
</dbReference>
<evidence type="ECO:0000313" key="11">
    <source>
        <dbReference type="Proteomes" id="UP000614601"/>
    </source>
</evidence>
<dbReference type="PROSITE" id="PS50862">
    <property type="entry name" value="AA_TRNA_LIGASE_II"/>
    <property type="match status" value="1"/>
</dbReference>
<comment type="catalytic activity">
    <reaction evidence="8">
        <text>tRNA(Pro) + L-proline + ATP = L-prolyl-tRNA(Pro) + AMP + diphosphate</text>
        <dbReference type="Rhea" id="RHEA:14305"/>
        <dbReference type="Rhea" id="RHEA-COMP:9700"/>
        <dbReference type="Rhea" id="RHEA-COMP:9702"/>
        <dbReference type="ChEBI" id="CHEBI:30616"/>
        <dbReference type="ChEBI" id="CHEBI:33019"/>
        <dbReference type="ChEBI" id="CHEBI:60039"/>
        <dbReference type="ChEBI" id="CHEBI:78442"/>
        <dbReference type="ChEBI" id="CHEBI:78532"/>
        <dbReference type="ChEBI" id="CHEBI:456215"/>
        <dbReference type="EC" id="6.1.1.15"/>
    </reaction>
</comment>
<evidence type="ECO:0000256" key="7">
    <source>
        <dbReference type="ARBA" id="ARBA00029731"/>
    </source>
</evidence>
<dbReference type="EC" id="6.1.1.15" evidence="1"/>
<reference evidence="10" key="1">
    <citation type="submission" date="2020-09" db="EMBL/GenBank/DDBJ databases">
        <authorList>
            <person name="Kikuchi T."/>
        </authorList>
    </citation>
    <scope>NUCLEOTIDE SEQUENCE</scope>
    <source>
        <strain evidence="10">SH1</strain>
    </source>
</reference>
<evidence type="ECO:0000313" key="10">
    <source>
        <dbReference type="EMBL" id="CAD5211324.1"/>
    </source>
</evidence>
<dbReference type="Proteomes" id="UP000614601">
    <property type="component" value="Unassembled WGS sequence"/>
</dbReference>
<dbReference type="GO" id="GO:0006433">
    <property type="term" value="P:prolyl-tRNA aminoacylation"/>
    <property type="evidence" value="ECO:0007669"/>
    <property type="project" value="InterPro"/>
</dbReference>
<dbReference type="Gene3D" id="3.30.930.10">
    <property type="entry name" value="Bira Bifunctional Protein, Domain 2"/>
    <property type="match status" value="1"/>
</dbReference>
<organism evidence="10 11">
    <name type="scientific">Bursaphelenchus okinawaensis</name>
    <dbReference type="NCBI Taxonomy" id="465554"/>
    <lineage>
        <taxon>Eukaryota</taxon>
        <taxon>Metazoa</taxon>
        <taxon>Ecdysozoa</taxon>
        <taxon>Nematoda</taxon>
        <taxon>Chromadorea</taxon>
        <taxon>Rhabditida</taxon>
        <taxon>Tylenchina</taxon>
        <taxon>Tylenchomorpha</taxon>
        <taxon>Aphelenchoidea</taxon>
        <taxon>Aphelenchoididae</taxon>
        <taxon>Bursaphelenchus</taxon>
    </lineage>
</organism>
<evidence type="ECO:0000256" key="3">
    <source>
        <dbReference type="ARBA" id="ARBA00022741"/>
    </source>
</evidence>
<evidence type="ECO:0000256" key="5">
    <source>
        <dbReference type="ARBA" id="ARBA00022917"/>
    </source>
</evidence>
<evidence type="ECO:0000256" key="4">
    <source>
        <dbReference type="ARBA" id="ARBA00022840"/>
    </source>
</evidence>
<keyword evidence="11" id="KW-1185">Reference proteome</keyword>
<accession>A0A811K6G9</accession>
<dbReference type="InterPro" id="IPR036621">
    <property type="entry name" value="Anticodon-bd_dom_sf"/>
</dbReference>
<dbReference type="InterPro" id="IPR045864">
    <property type="entry name" value="aa-tRNA-synth_II/BPL/LPL"/>
</dbReference>